<feature type="domain" description="PRONE" evidence="4">
    <location>
        <begin position="90"/>
        <end position="488"/>
    </location>
</feature>
<proteinExistence type="predicted"/>
<keyword evidence="1 2" id="KW-0344">Guanine-nucleotide releasing factor</keyword>
<dbReference type="PROSITE" id="PS51334">
    <property type="entry name" value="PRONE"/>
    <property type="match status" value="1"/>
</dbReference>
<dbReference type="InterPro" id="IPR038937">
    <property type="entry name" value="RopGEF"/>
</dbReference>
<dbReference type="PANTHER" id="PTHR33101:SF1">
    <property type="entry name" value="ROP GUANINE NUCLEOTIDE EXCHANGE FACTOR 5"/>
    <property type="match status" value="1"/>
</dbReference>
<reference evidence="5" key="1">
    <citation type="journal article" date="2021" name="J. Hered.">
        <title>Genome Assembly of Salicaceae Populus deltoides (Eastern Cottonwood) I-69 Based on Nanopore Sequencing and Hi-C Technologies.</title>
        <authorList>
            <person name="Bai S."/>
            <person name="Wu H."/>
            <person name="Zhang J."/>
            <person name="Pan Z."/>
            <person name="Zhao W."/>
            <person name="Li Z."/>
            <person name="Tong C."/>
        </authorList>
    </citation>
    <scope>NUCLEOTIDE SEQUENCE</scope>
    <source>
        <tissue evidence="5">Leaf</tissue>
    </source>
</reference>
<dbReference type="InterPro" id="IPR005512">
    <property type="entry name" value="PRONE_dom"/>
</dbReference>
<dbReference type="Proteomes" id="UP000807159">
    <property type="component" value="Chromosome 8"/>
</dbReference>
<comment type="caution">
    <text evidence="5">The sequence shown here is derived from an EMBL/GenBank/DDBJ whole genome shotgun (WGS) entry which is preliminary data.</text>
</comment>
<feature type="region of interest" description="Disordered" evidence="3">
    <location>
        <begin position="1"/>
        <end position="60"/>
    </location>
</feature>
<evidence type="ECO:0000259" key="4">
    <source>
        <dbReference type="PROSITE" id="PS51334"/>
    </source>
</evidence>
<evidence type="ECO:0000313" key="5">
    <source>
        <dbReference type="EMBL" id="KAH8501481.1"/>
    </source>
</evidence>
<protein>
    <recommendedName>
        <fullName evidence="4">PRONE domain-containing protein</fullName>
    </recommendedName>
</protein>
<dbReference type="EMBL" id="JACEGQ020000008">
    <property type="protein sequence ID" value="KAH8501481.1"/>
    <property type="molecule type" value="Genomic_DNA"/>
</dbReference>
<keyword evidence="6" id="KW-1185">Reference proteome</keyword>
<feature type="compositionally biased region" description="Low complexity" evidence="3">
    <location>
        <begin position="25"/>
        <end position="47"/>
    </location>
</feature>
<dbReference type="PANTHER" id="PTHR33101">
    <property type="entry name" value="ROP GUANINE NUCLEOTIDE EXCHANGE FACTOR 1"/>
    <property type="match status" value="1"/>
</dbReference>
<dbReference type="AlphaFoldDB" id="A0A8T2Y8T2"/>
<dbReference type="Pfam" id="PF03759">
    <property type="entry name" value="PRONE"/>
    <property type="match status" value="1"/>
</dbReference>
<dbReference type="GO" id="GO:0005085">
    <property type="term" value="F:guanyl-nucleotide exchange factor activity"/>
    <property type="evidence" value="ECO:0007669"/>
    <property type="project" value="UniProtKB-UniRule"/>
</dbReference>
<sequence length="488" mass="54868">METMFKGSCGGGGFERRRKDESELLTESGTESRESSSSSSESSSTEGVKPGCASPSPLGWPIRKAGECKSLVSSGNGSKEKKAHLEDSKFKKLGSKLSEIDMMKERFAKLLLGEDMSGSGKGVCTALAISNAITNLCGTIYGQLWRLEPLPEEKKSMWRREMELLLCVGDHIVELIPSWQTFPDGSKLEVMTCRPRSDLFINLPALRKLDNMLLEVLDSFVDTEFWYVDQGIVAPDGDGSASFRKTMQRQEEKWWLPVPRVPAGGLSDDTRKQLNHTRECTNQILKAAMAINSVALAEMDVPDSYLEALPKNGRACLGDLVYRYITSDQFSAECLLDCLDLSSEHVALEIANRVESSIYVWRRRAHSRPPPNPNRSTTKSSWEMVKDLMVDGDKRELLAERAESLLLSLKHRFPNLTQTALDTSKIQFNKVSVLSPAPLFTFNRPIALPFFYFLNSSYQLDSFSTFRMLGNQFSRAIQEFWRAWHLIL</sequence>
<evidence type="ECO:0000256" key="2">
    <source>
        <dbReference type="PROSITE-ProRule" id="PRU00663"/>
    </source>
</evidence>
<dbReference type="Gene3D" id="1.20.58.1310">
    <property type="entry name" value="PRONE domain, subdomain 2"/>
    <property type="match status" value="1"/>
</dbReference>
<evidence type="ECO:0000256" key="3">
    <source>
        <dbReference type="SAM" id="MobiDB-lite"/>
    </source>
</evidence>
<gene>
    <name evidence="5" type="ORF">H0E87_016325</name>
</gene>
<evidence type="ECO:0000313" key="6">
    <source>
        <dbReference type="Proteomes" id="UP000807159"/>
    </source>
</evidence>
<dbReference type="FunFam" id="1.20.58.1310:FF:000003">
    <property type="entry name" value="Rop guanine nucleotide exchange factor 7"/>
    <property type="match status" value="1"/>
</dbReference>
<name>A0A8T2Y8T2_POPDE</name>
<organism evidence="5 6">
    <name type="scientific">Populus deltoides</name>
    <name type="common">Eastern poplar</name>
    <name type="synonym">Eastern cottonwood</name>
    <dbReference type="NCBI Taxonomy" id="3696"/>
    <lineage>
        <taxon>Eukaryota</taxon>
        <taxon>Viridiplantae</taxon>
        <taxon>Streptophyta</taxon>
        <taxon>Embryophyta</taxon>
        <taxon>Tracheophyta</taxon>
        <taxon>Spermatophyta</taxon>
        <taxon>Magnoliopsida</taxon>
        <taxon>eudicotyledons</taxon>
        <taxon>Gunneridae</taxon>
        <taxon>Pentapetalae</taxon>
        <taxon>rosids</taxon>
        <taxon>fabids</taxon>
        <taxon>Malpighiales</taxon>
        <taxon>Salicaceae</taxon>
        <taxon>Saliceae</taxon>
        <taxon>Populus</taxon>
    </lineage>
</organism>
<dbReference type="FunFam" id="1.20.58.2010:FF:000004">
    <property type="entry name" value="Rop guanine nucleotide exchange factor 1"/>
    <property type="match status" value="1"/>
</dbReference>
<accession>A0A8T2Y8T2</accession>
<dbReference type="Gene3D" id="1.20.58.2010">
    <property type="entry name" value="PRONE domain, subdomain 1"/>
    <property type="match status" value="1"/>
</dbReference>
<evidence type="ECO:0000256" key="1">
    <source>
        <dbReference type="ARBA" id="ARBA00022658"/>
    </source>
</evidence>